<sequence>MKIIKNIKLKIDEEEVLRYQGYHRNKAGKTDEMILETTRKEIEQGYCLFEPKGIYSKLMIRNISSEGRINLENGLYLETNNSMINLLRGTSYLAFGLSTVGNSLEDKISEFFTNKEYSRGLALDAVGTVAVRYLSRHVRSIICKEAKEQNLQTTKHFTPGTAEWDISQQKNIFEIIPADKIGVRLTESYMMIPKKSLSWVIGIGKEIIITSKENDSCKTCLAENCPFRKTF</sequence>
<dbReference type="AlphaFoldDB" id="X1F4Y4"/>
<protein>
    <submittedName>
        <fullName evidence="1">Uncharacterized protein</fullName>
    </submittedName>
</protein>
<dbReference type="GO" id="GO:0008705">
    <property type="term" value="F:methionine synthase activity"/>
    <property type="evidence" value="ECO:0007669"/>
    <property type="project" value="InterPro"/>
</dbReference>
<dbReference type="EMBL" id="BARU01000746">
    <property type="protein sequence ID" value="GAH24444.1"/>
    <property type="molecule type" value="Genomic_DNA"/>
</dbReference>
<proteinExistence type="predicted"/>
<evidence type="ECO:0000313" key="1">
    <source>
        <dbReference type="EMBL" id="GAH24444.1"/>
    </source>
</evidence>
<reference evidence="1" key="1">
    <citation type="journal article" date="2014" name="Front. Microbiol.">
        <title>High frequency of phylogenetically diverse reductive dehalogenase-homologous genes in deep subseafloor sedimentary metagenomes.</title>
        <authorList>
            <person name="Kawai M."/>
            <person name="Futagami T."/>
            <person name="Toyoda A."/>
            <person name="Takaki Y."/>
            <person name="Nishi S."/>
            <person name="Hori S."/>
            <person name="Arai W."/>
            <person name="Tsubouchi T."/>
            <person name="Morono Y."/>
            <person name="Uchiyama I."/>
            <person name="Ito T."/>
            <person name="Fujiyama A."/>
            <person name="Inagaki F."/>
            <person name="Takami H."/>
        </authorList>
    </citation>
    <scope>NUCLEOTIDE SEQUENCE</scope>
    <source>
        <strain evidence="1">Expedition CK06-06</strain>
    </source>
</reference>
<dbReference type="InterPro" id="IPR037010">
    <property type="entry name" value="VitB12-dep_Met_synth_activ_sf"/>
</dbReference>
<gene>
    <name evidence="1" type="ORF">S03H2_02279</name>
</gene>
<dbReference type="Gene3D" id="3.40.109.40">
    <property type="match status" value="1"/>
</dbReference>
<dbReference type="SUPFAM" id="SSF56507">
    <property type="entry name" value="Methionine synthase activation domain-like"/>
    <property type="match status" value="1"/>
</dbReference>
<organism evidence="1">
    <name type="scientific">marine sediment metagenome</name>
    <dbReference type="NCBI Taxonomy" id="412755"/>
    <lineage>
        <taxon>unclassified sequences</taxon>
        <taxon>metagenomes</taxon>
        <taxon>ecological metagenomes</taxon>
    </lineage>
</organism>
<comment type="caution">
    <text evidence="1">The sequence shown here is derived from an EMBL/GenBank/DDBJ whole genome shotgun (WGS) entry which is preliminary data.</text>
</comment>
<accession>X1F4Y4</accession>
<name>X1F4Y4_9ZZZZ</name>